<evidence type="ECO:0000256" key="2">
    <source>
        <dbReference type="SAM" id="MobiDB-lite"/>
    </source>
</evidence>
<reference evidence="5" key="1">
    <citation type="submission" date="2023-11" db="EMBL/GenBank/DDBJ databases">
        <authorList>
            <person name="Alioto T."/>
            <person name="Alioto T."/>
            <person name="Gomez Garrido J."/>
        </authorList>
    </citation>
    <scope>NUCLEOTIDE SEQUENCE</scope>
</reference>
<keyword evidence="5" id="KW-0675">Receptor</keyword>
<dbReference type="AlphaFoldDB" id="A0AAI9EA00"/>
<evidence type="ECO:0000259" key="4">
    <source>
        <dbReference type="Pfam" id="PF19273"/>
    </source>
</evidence>
<feature type="domain" description="Importin N-terminal" evidence="3">
    <location>
        <begin position="50"/>
        <end position="130"/>
    </location>
</feature>
<dbReference type="GO" id="GO:0031267">
    <property type="term" value="F:small GTPase binding"/>
    <property type="evidence" value="ECO:0007669"/>
    <property type="project" value="InterPro"/>
</dbReference>
<evidence type="ECO:0000313" key="6">
    <source>
        <dbReference type="Proteomes" id="UP001296104"/>
    </source>
</evidence>
<dbReference type="Gene3D" id="1.25.10.10">
    <property type="entry name" value="Leucine-rich Repeat Variant"/>
    <property type="match status" value="1"/>
</dbReference>
<dbReference type="PANTHER" id="PTHR11223:SF3">
    <property type="entry name" value="EXPORTIN-5"/>
    <property type="match status" value="1"/>
</dbReference>
<dbReference type="InterPro" id="IPR001494">
    <property type="entry name" value="Importin-beta_N"/>
</dbReference>
<dbReference type="GO" id="GO:0006405">
    <property type="term" value="P:RNA export from nucleus"/>
    <property type="evidence" value="ECO:0007669"/>
    <property type="project" value="TreeGrafter"/>
</dbReference>
<evidence type="ECO:0000259" key="3">
    <source>
        <dbReference type="Pfam" id="PF03810"/>
    </source>
</evidence>
<sequence>MDGGSSSDGAFTTYWQESNSSAAHLEHISNALNATLDPRISNDVRQQALQHLEAVKNQPDAPQSGFTLADDWKQNDAVRYYGLQLLEFAVRYKWNDYTYDQTVQLRTWVKCLAGSLREQDATFIRNKIGQLWVEVAKRCWGGDDWSDMDTLLVNLWDKPMDQKGVVNNLLVLGILEALSEDIINNEDAVAGLRMDVLGHALNEIMIPEGLYVQHAQTRGNVQEVRYGSEGWLNRVCVFFAMCVKEARMDGHPELVRSMETCAIKALNALRPTVTWISLKAAEEVNCIDCLYLPFHTSNVALQTAAVEVLYALIGRQYNPHFNDVWKSLLRQALRPDRVAMIRQAFERTQAGPGEDEEKYTLQKKMSEVLSVLADSLSQHPKLADGTVDLPAFFDLLLLVTQHKSLTTSIPVLHSWTKLLSVQEERIVDLVLAALPTLLQISSERLVRYEALPEDLEDDIMQYLAEDFDTVPERHAFLGNYRRYCTTIIQSIARYRPIEAVSIVLQDMRSMLENGPYTGARGFDSTNYTKASVPVLKFDAQYNVVSGALKGYSAWMSDVRDVVPEQELYAKVQTDQQEAAEALQQWCYGMMSVHTDDPGVAEQVLQTFVLVLRTLKSPTSNFVLSMVQHILTMRLYDQPAHTSYSDSIKAFEALRVFELQKVALAFPNALLEVYNELEPRVNVLAQKHADDPRLLWGYKAFLFMILHRASGIDNDTRMSKLQEMLQPTYEAWAKPGLTGQVNSLQSFCDTVGMNNLPEFYRAEGFDRIQEWSAQELDEAGKALQWEIKEKADHLPLRMTKSMLSATTEKLRSATDEYDNASALWGGLIPVILPNLLQMIRHAVAFHNLANWSHLPDELQMVVRRTLQDRFWQSGISNESKEEFYARISGSKTSYEGFASTIRGTVRNVREQGYHLLYLMTKFDEQFYGLPQLAEPLADALFADAGSLSANHLHPIINLTTGLVQRCPPHYRTQFLPPILQQLFIKLDAKISAEWESIGAAADRSQQEMDELSDEMRTESVLRQLTYAMVSFVPFLLEYDRQAGVPHTNGNGAHSPAKTSLSDLVLSDASVLEPLMLFCTHALRMRDSRCCSTICKVFRGIVPMFATTTGTATISAETAHQVREFISDEVLKACITSLNEPYFADLQKDLAALISQIILLYSSKTTTPRSILLSLPDMPEVKVDKAIHRVCKTQNERQQRALVLELLEGVRGVSIYEQGKVNRGKAAGGAPKKKMATQMQYMEVEQRPQIAQGEEEGLESVAGLFGGE</sequence>
<protein>
    <submittedName>
        <fullName evidence="5">Related to nuclear transport receptor CRM1 MSN5 (Importin beta superfamily)</fullName>
    </submittedName>
</protein>
<dbReference type="InterPro" id="IPR016024">
    <property type="entry name" value="ARM-type_fold"/>
</dbReference>
<gene>
    <name evidence="5" type="ORF">LECACI_7A003607</name>
</gene>
<dbReference type="GO" id="GO:0005049">
    <property type="term" value="F:nuclear export signal receptor activity"/>
    <property type="evidence" value="ECO:0007669"/>
    <property type="project" value="InterPro"/>
</dbReference>
<organism evidence="5 6">
    <name type="scientific">Lecanosticta acicola</name>
    <dbReference type="NCBI Taxonomy" id="111012"/>
    <lineage>
        <taxon>Eukaryota</taxon>
        <taxon>Fungi</taxon>
        <taxon>Dikarya</taxon>
        <taxon>Ascomycota</taxon>
        <taxon>Pezizomycotina</taxon>
        <taxon>Dothideomycetes</taxon>
        <taxon>Dothideomycetidae</taxon>
        <taxon>Mycosphaerellales</taxon>
        <taxon>Mycosphaerellaceae</taxon>
        <taxon>Lecanosticta</taxon>
    </lineage>
</organism>
<dbReference type="SUPFAM" id="SSF48371">
    <property type="entry name" value="ARM repeat"/>
    <property type="match status" value="1"/>
</dbReference>
<proteinExistence type="inferred from homology"/>
<comment type="caution">
    <text evidence="5">The sequence shown here is derived from an EMBL/GenBank/DDBJ whole genome shotgun (WGS) entry which is preliminary data.</text>
</comment>
<dbReference type="PANTHER" id="PTHR11223">
    <property type="entry name" value="EXPORTIN 1/5"/>
    <property type="match status" value="1"/>
</dbReference>
<dbReference type="InterPro" id="IPR045065">
    <property type="entry name" value="XPO1/5"/>
</dbReference>
<feature type="region of interest" description="Disordered" evidence="2">
    <location>
        <begin position="1247"/>
        <end position="1266"/>
    </location>
</feature>
<dbReference type="GO" id="GO:0003723">
    <property type="term" value="F:RNA binding"/>
    <property type="evidence" value="ECO:0007669"/>
    <property type="project" value="TreeGrafter"/>
</dbReference>
<dbReference type="InterPro" id="IPR045478">
    <property type="entry name" value="Exportin-5_C"/>
</dbReference>
<feature type="domain" description="Exportin-5 C-terminal" evidence="4">
    <location>
        <begin position="356"/>
        <end position="1213"/>
    </location>
</feature>
<accession>A0AAI9EA00</accession>
<name>A0AAI9EA00_9PEZI</name>
<dbReference type="EMBL" id="CAVMBE010000017">
    <property type="protein sequence ID" value="CAK3972011.1"/>
    <property type="molecule type" value="Genomic_DNA"/>
</dbReference>
<dbReference type="GO" id="GO:0042565">
    <property type="term" value="C:RNA nuclear export complex"/>
    <property type="evidence" value="ECO:0007669"/>
    <property type="project" value="TreeGrafter"/>
</dbReference>
<comment type="similarity">
    <text evidence="1">Belongs to the exportin family.</text>
</comment>
<keyword evidence="6" id="KW-1185">Reference proteome</keyword>
<dbReference type="Pfam" id="PF19273">
    <property type="entry name" value="Exportin-5"/>
    <property type="match status" value="1"/>
</dbReference>
<evidence type="ECO:0000256" key="1">
    <source>
        <dbReference type="ARBA" id="ARBA00009466"/>
    </source>
</evidence>
<dbReference type="GO" id="GO:0005634">
    <property type="term" value="C:nucleus"/>
    <property type="evidence" value="ECO:0007669"/>
    <property type="project" value="TreeGrafter"/>
</dbReference>
<dbReference type="Pfam" id="PF03810">
    <property type="entry name" value="IBN_N"/>
    <property type="match status" value="1"/>
</dbReference>
<dbReference type="InterPro" id="IPR011989">
    <property type="entry name" value="ARM-like"/>
</dbReference>
<dbReference type="GO" id="GO:0006611">
    <property type="term" value="P:protein export from nucleus"/>
    <property type="evidence" value="ECO:0007669"/>
    <property type="project" value="InterPro"/>
</dbReference>
<evidence type="ECO:0000313" key="5">
    <source>
        <dbReference type="EMBL" id="CAK3972011.1"/>
    </source>
</evidence>
<dbReference type="Proteomes" id="UP001296104">
    <property type="component" value="Unassembled WGS sequence"/>
</dbReference>
<dbReference type="GO" id="GO:0005737">
    <property type="term" value="C:cytoplasm"/>
    <property type="evidence" value="ECO:0007669"/>
    <property type="project" value="TreeGrafter"/>
</dbReference>